<keyword evidence="2" id="KW-0482">Metalloprotease</keyword>
<evidence type="ECO:0000256" key="3">
    <source>
        <dbReference type="SAM" id="SignalP"/>
    </source>
</evidence>
<keyword evidence="7" id="KW-1185">Reference proteome</keyword>
<dbReference type="Pfam" id="PF05193">
    <property type="entry name" value="Peptidase_M16_C"/>
    <property type="match status" value="2"/>
</dbReference>
<comment type="similarity">
    <text evidence="1">Belongs to the peptidase M16 family.</text>
</comment>
<dbReference type="Pfam" id="PF00675">
    <property type="entry name" value="Peptidase_M16"/>
    <property type="match status" value="2"/>
</dbReference>
<evidence type="ECO:0000313" key="6">
    <source>
        <dbReference type="EMBL" id="MCR2834687.1"/>
    </source>
</evidence>
<dbReference type="Gene3D" id="3.30.830.10">
    <property type="entry name" value="Metalloenzyme, LuxS/M16 peptidase-like"/>
    <property type="match status" value="4"/>
</dbReference>
<dbReference type="PANTHER" id="PTHR11851:SF49">
    <property type="entry name" value="MITOCHONDRIAL-PROCESSING PEPTIDASE SUBUNIT ALPHA"/>
    <property type="match status" value="1"/>
</dbReference>
<feature type="chain" id="PRO_5045326947" evidence="3">
    <location>
        <begin position="24"/>
        <end position="953"/>
    </location>
</feature>
<dbReference type="InterPro" id="IPR050361">
    <property type="entry name" value="MPP/UQCRC_Complex"/>
</dbReference>
<dbReference type="InterPro" id="IPR011249">
    <property type="entry name" value="Metalloenz_LuxS/M16"/>
</dbReference>
<accession>A0ABT1XSU9</accession>
<dbReference type="EMBL" id="JANKHH010000007">
    <property type="protein sequence ID" value="MCR2834687.1"/>
    <property type="molecule type" value="Genomic_DNA"/>
</dbReference>
<keyword evidence="2" id="KW-0645">Protease</keyword>
<organism evidence="6 7">
    <name type="scientific">Parerythrobacter lacustris</name>
    <dbReference type="NCBI Taxonomy" id="2969984"/>
    <lineage>
        <taxon>Bacteria</taxon>
        <taxon>Pseudomonadati</taxon>
        <taxon>Pseudomonadota</taxon>
        <taxon>Alphaproteobacteria</taxon>
        <taxon>Sphingomonadales</taxon>
        <taxon>Erythrobacteraceae</taxon>
        <taxon>Parerythrobacter</taxon>
    </lineage>
</organism>
<feature type="domain" description="Peptidase M16 N-terminal" evidence="4">
    <location>
        <begin position="56"/>
        <end position="169"/>
    </location>
</feature>
<gene>
    <name evidence="6" type="ORF">NSO95_12080</name>
</gene>
<keyword evidence="2" id="KW-0378">Hydrolase</keyword>
<evidence type="ECO:0000259" key="5">
    <source>
        <dbReference type="Pfam" id="PF05193"/>
    </source>
</evidence>
<evidence type="ECO:0000259" key="4">
    <source>
        <dbReference type="Pfam" id="PF00675"/>
    </source>
</evidence>
<dbReference type="SUPFAM" id="SSF63411">
    <property type="entry name" value="LuxS/MPP-like metallohydrolase"/>
    <property type="match status" value="4"/>
</dbReference>
<reference evidence="6 7" key="1">
    <citation type="submission" date="2022-08" db="EMBL/GenBank/DDBJ databases">
        <title>Polyphasic taxonomy analysis of Qipengyuania sp.RS5-5.</title>
        <authorList>
            <person name="Xamxidin M."/>
            <person name="Wu M."/>
        </authorList>
    </citation>
    <scope>NUCLEOTIDE SEQUENCE [LARGE SCALE GENOMIC DNA]</scope>
    <source>
        <strain evidence="6 7">RS5-5</strain>
    </source>
</reference>
<dbReference type="RefSeq" id="WP_257596527.1">
    <property type="nucleotide sequence ID" value="NZ_JANKHH010000007.1"/>
</dbReference>
<sequence length="953" mass="101446">MLRAFLAAGTATLALSVASPATAQEGSAQDASGPMLSAPEIAFTEWTLDNGLRVIALPDTGTGTVTTSLWYDVGSKNDPDKRSGFAHLFEHILSRKTENMPYNMIYGLTADVGGTRNASTGSDRTNYYEQVPAAYLETMLWTHRERMALAVVDQDVFDKEREVVKEELRQRVLAPPYGRFQRFVIPENGYDVLPQRRPGIGSIEDLDSATLDDARAFYEAYYGPDTATLIVAGNFEIGNLRALVDRYFADIPRRRNPVDVTIDAREPERTGPRTVNATAPTVPLPLVGTIWKLPGETHPDMAALEVMDAIMARGDNSRMHKALVRSGKAVDASHFASTSEEGGVLAQFAVINPQADMEEVRTILVAERDRMRSEPVTAEELREAKNEIIASALRRRETANGRAFELGESLMTTGDPLHADKRLAAIAGITVEDVQRVAQKYYDPSTRTDITYTRGEDDPSAYANPVPMPTFVTLPPATGTIRMVKPDDERMDPPGPGASPAVAAPQIAETTLSNGVRVVAARTGEVPIATMTLVLPGGSKTDRRDKAGVAQMAAALADKGTATMTAGAIAARLESLGASLSAGAGPDGTVFSLTAPTANIAAAGMVMADVVRNALYPQDELERERKRAIDGLQVDLKDPGSLANYVLRVAMYGDAPYGSQPGGTSESLAAITAQDLVDHRTTYWQPSGARIVISGGIASGDATELARDLFGDWDPAVPEPLIEAVPAGEPQPVRTIVIDLPEAGQAAVVASVRAPARSDAGYFPLQLANSVLGGGSSGRLFEEIRTKRSLSYGAYSGFADRADASLLSASAQTKNETADEVAKIFLDEFARLGSDPLSEDLLAKRRLFLSGGYSRALETSAGFNGIVAGLLQQGLAPAEAMQYAARLDAVDPAAANAAAAEFVDPARATIVIVGDARQFLDGVRAIRPDVEVIMADELDLSSAALTQTPAAGE</sequence>
<evidence type="ECO:0000313" key="7">
    <source>
        <dbReference type="Proteomes" id="UP001206067"/>
    </source>
</evidence>
<dbReference type="InterPro" id="IPR007863">
    <property type="entry name" value="Peptidase_M16_C"/>
</dbReference>
<dbReference type="InterPro" id="IPR011765">
    <property type="entry name" value="Pept_M16_N"/>
</dbReference>
<feature type="signal peptide" evidence="3">
    <location>
        <begin position="1"/>
        <end position="23"/>
    </location>
</feature>
<proteinExistence type="inferred from homology"/>
<name>A0ABT1XSU9_9SPHN</name>
<comment type="caution">
    <text evidence="6">The sequence shown here is derived from an EMBL/GenBank/DDBJ whole genome shotgun (WGS) entry which is preliminary data.</text>
</comment>
<feature type="domain" description="Peptidase M16 C-terminal" evidence="5">
    <location>
        <begin position="209"/>
        <end position="387"/>
    </location>
</feature>
<dbReference type="PANTHER" id="PTHR11851">
    <property type="entry name" value="METALLOPROTEASE"/>
    <property type="match status" value="1"/>
</dbReference>
<keyword evidence="3" id="KW-0732">Signal</keyword>
<protein>
    <submittedName>
        <fullName evidence="6">Insulinase family protein</fullName>
    </submittedName>
</protein>
<feature type="domain" description="Peptidase M16 C-terminal" evidence="5">
    <location>
        <begin position="671"/>
        <end position="844"/>
    </location>
</feature>
<evidence type="ECO:0000256" key="1">
    <source>
        <dbReference type="ARBA" id="ARBA00007261"/>
    </source>
</evidence>
<feature type="domain" description="Peptidase M16 N-terminal" evidence="4">
    <location>
        <begin position="518"/>
        <end position="632"/>
    </location>
</feature>
<dbReference type="Proteomes" id="UP001206067">
    <property type="component" value="Unassembled WGS sequence"/>
</dbReference>
<evidence type="ECO:0000256" key="2">
    <source>
        <dbReference type="ARBA" id="ARBA00023049"/>
    </source>
</evidence>